<evidence type="ECO:0000256" key="8">
    <source>
        <dbReference type="ARBA" id="ARBA00023047"/>
    </source>
</evidence>
<evidence type="ECO:0000256" key="2">
    <source>
        <dbReference type="ARBA" id="ARBA00009450"/>
    </source>
</evidence>
<keyword evidence="9" id="KW-0406">Ion transport</keyword>
<dbReference type="InterPro" id="IPR003715">
    <property type="entry name" value="Poly_export_N"/>
</dbReference>
<protein>
    <submittedName>
        <fullName evidence="17">Polysaccharide biosynthesis/export family protein</fullName>
    </submittedName>
</protein>
<evidence type="ECO:0000256" key="6">
    <source>
        <dbReference type="ARBA" id="ARBA00022692"/>
    </source>
</evidence>
<dbReference type="InterPro" id="IPR049712">
    <property type="entry name" value="Poly_export"/>
</dbReference>
<evidence type="ECO:0000256" key="5">
    <source>
        <dbReference type="ARBA" id="ARBA00022597"/>
    </source>
</evidence>
<keyword evidence="12" id="KW-0564">Palmitate</keyword>
<evidence type="ECO:0000256" key="10">
    <source>
        <dbReference type="ARBA" id="ARBA00023114"/>
    </source>
</evidence>
<evidence type="ECO:0000256" key="14">
    <source>
        <dbReference type="ARBA" id="ARBA00023288"/>
    </source>
</evidence>
<dbReference type="PANTHER" id="PTHR33619">
    <property type="entry name" value="POLYSACCHARIDE EXPORT PROTEIN GFCE-RELATED"/>
    <property type="match status" value="1"/>
</dbReference>
<evidence type="ECO:0000313" key="17">
    <source>
        <dbReference type="EMBL" id="MBT2159761.1"/>
    </source>
</evidence>
<evidence type="ECO:0000256" key="4">
    <source>
        <dbReference type="ARBA" id="ARBA00022452"/>
    </source>
</evidence>
<evidence type="ECO:0000259" key="15">
    <source>
        <dbReference type="Pfam" id="PF02563"/>
    </source>
</evidence>
<dbReference type="PANTHER" id="PTHR33619:SF3">
    <property type="entry name" value="POLYSACCHARIDE EXPORT PROTEIN GFCE-RELATED"/>
    <property type="match status" value="1"/>
</dbReference>
<evidence type="ECO:0000259" key="16">
    <source>
        <dbReference type="Pfam" id="PF22461"/>
    </source>
</evidence>
<evidence type="ECO:0000256" key="9">
    <source>
        <dbReference type="ARBA" id="ARBA00023065"/>
    </source>
</evidence>
<dbReference type="Pfam" id="PF02563">
    <property type="entry name" value="Poly_export"/>
    <property type="match status" value="1"/>
</dbReference>
<dbReference type="Gene3D" id="3.10.560.10">
    <property type="entry name" value="Outer membrane lipoprotein wza domain like"/>
    <property type="match status" value="1"/>
</dbReference>
<comment type="caution">
    <text evidence="17">The sequence shown here is derived from an EMBL/GenBank/DDBJ whole genome shotgun (WGS) entry which is preliminary data.</text>
</comment>
<sequence length="238" mass="26158">MKKSTYFHETSNSTYLNSNIEDLEPILHPNDLLSISVSSVNPEAAEIFNTSNTVATQSSTVSGALTQASGYLIDQEGFIRFPILGRIMASGKTKKVLREEITTALETEKLLIDPIVDVRYLNFKVSVLGEVKNPSVLTIPNEKVSLLEALGLAGDITIYGNKQTVALIREEGGVKKVRRIDLTSNEIFSSPYYHLKSNDIIYVAPTKSKVAESSLIKQWIPVVLSAISLAIITIVNFK</sequence>
<evidence type="ECO:0000256" key="11">
    <source>
        <dbReference type="ARBA" id="ARBA00023136"/>
    </source>
</evidence>
<gene>
    <name evidence="17" type="ORF">HW347_00710</name>
</gene>
<keyword evidence="6" id="KW-0812">Transmembrane</keyword>
<dbReference type="InterPro" id="IPR054765">
    <property type="entry name" value="SLBB_dom"/>
</dbReference>
<evidence type="ECO:0000313" key="18">
    <source>
        <dbReference type="Proteomes" id="UP000740413"/>
    </source>
</evidence>
<comment type="similarity">
    <text evidence="2">Belongs to the BexD/CtrA/VexA family.</text>
</comment>
<keyword evidence="8" id="KW-0625">Polysaccharide transport</keyword>
<reference evidence="18" key="2">
    <citation type="submission" date="2023-07" db="EMBL/GenBank/DDBJ databases">
        <title>Zobellia barbeyronii sp. nov., a new marine flavobacterium, isolated from green and red algae.</title>
        <authorList>
            <person name="Nedashkovskaya O.I."/>
            <person name="Otstavnykh N."/>
            <person name="Zhukova N."/>
            <person name="Guzev K."/>
            <person name="Chausova V."/>
            <person name="Tekutyeva L."/>
            <person name="Mikhailov V."/>
            <person name="Isaeva M."/>
        </authorList>
    </citation>
    <scope>NUCLEOTIDE SEQUENCE [LARGE SCALE GENOMIC DNA]</scope>
    <source>
        <strain evidence="18">KMM 6746</strain>
    </source>
</reference>
<keyword evidence="14" id="KW-0449">Lipoprotein</keyword>
<keyword evidence="18" id="KW-1185">Reference proteome</keyword>
<name>A0ABS5W9T9_9FLAO</name>
<feature type="domain" description="SLBB" evidence="16">
    <location>
        <begin position="124"/>
        <end position="203"/>
    </location>
</feature>
<dbReference type="EMBL" id="JACATN010000001">
    <property type="protein sequence ID" value="MBT2159761.1"/>
    <property type="molecule type" value="Genomic_DNA"/>
</dbReference>
<keyword evidence="7" id="KW-0732">Signal</keyword>
<reference evidence="17 18" key="1">
    <citation type="submission" date="2020-06" db="EMBL/GenBank/DDBJ databases">
        <authorList>
            <person name="Isaeva M.P."/>
            <person name="Chernysheva N.Y."/>
        </authorList>
    </citation>
    <scope>NUCLEOTIDE SEQUENCE [LARGE SCALE GENOMIC DNA]</scope>
    <source>
        <strain evidence="17 18">KMM 6746</strain>
    </source>
</reference>
<dbReference type="Proteomes" id="UP000740413">
    <property type="component" value="Unassembled WGS sequence"/>
</dbReference>
<evidence type="ECO:0000256" key="3">
    <source>
        <dbReference type="ARBA" id="ARBA00022448"/>
    </source>
</evidence>
<keyword evidence="13" id="KW-0998">Cell outer membrane</keyword>
<feature type="domain" description="Polysaccharide export protein N-terminal" evidence="15">
    <location>
        <begin position="26"/>
        <end position="119"/>
    </location>
</feature>
<keyword evidence="5" id="KW-0762">Sugar transport</keyword>
<evidence type="ECO:0000256" key="1">
    <source>
        <dbReference type="ARBA" id="ARBA00004571"/>
    </source>
</evidence>
<accession>A0ABS5W9T9</accession>
<proteinExistence type="inferred from homology"/>
<evidence type="ECO:0000256" key="13">
    <source>
        <dbReference type="ARBA" id="ARBA00023237"/>
    </source>
</evidence>
<keyword evidence="11" id="KW-0472">Membrane</keyword>
<keyword evidence="10" id="KW-0626">Porin</keyword>
<organism evidence="17 18">
    <name type="scientific">Zobellia barbeyronii</name>
    <dbReference type="NCBI Taxonomy" id="2748009"/>
    <lineage>
        <taxon>Bacteria</taxon>
        <taxon>Pseudomonadati</taxon>
        <taxon>Bacteroidota</taxon>
        <taxon>Flavobacteriia</taxon>
        <taxon>Flavobacteriales</taxon>
        <taxon>Flavobacteriaceae</taxon>
        <taxon>Zobellia</taxon>
    </lineage>
</organism>
<comment type="subcellular location">
    <subcellularLocation>
        <location evidence="1">Cell outer membrane</location>
        <topology evidence="1">Multi-pass membrane protein</topology>
    </subcellularLocation>
</comment>
<evidence type="ECO:0000256" key="12">
    <source>
        <dbReference type="ARBA" id="ARBA00023139"/>
    </source>
</evidence>
<dbReference type="Pfam" id="PF22461">
    <property type="entry name" value="SLBB_2"/>
    <property type="match status" value="1"/>
</dbReference>
<keyword evidence="4" id="KW-1134">Transmembrane beta strand</keyword>
<evidence type="ECO:0000256" key="7">
    <source>
        <dbReference type="ARBA" id="ARBA00022729"/>
    </source>
</evidence>
<keyword evidence="3" id="KW-0813">Transport</keyword>